<accession>A0A6S7BM83</accession>
<dbReference type="AlphaFoldDB" id="A0A6S7BM83"/>
<gene>
    <name evidence="1" type="ORF">LMG28138_05669</name>
</gene>
<evidence type="ECO:0000313" key="1">
    <source>
        <dbReference type="EMBL" id="CAB3805455.1"/>
    </source>
</evidence>
<organism evidence="1 2">
    <name type="scientific">Pararobbsia alpina</name>
    <dbReference type="NCBI Taxonomy" id="621374"/>
    <lineage>
        <taxon>Bacteria</taxon>
        <taxon>Pseudomonadati</taxon>
        <taxon>Pseudomonadota</taxon>
        <taxon>Betaproteobacteria</taxon>
        <taxon>Burkholderiales</taxon>
        <taxon>Burkholderiaceae</taxon>
        <taxon>Pararobbsia</taxon>
    </lineage>
</organism>
<sequence>MLRTLTTTLRLLTKRWLTLAEEQKALDIMLDSLTNQHAAVQGPDSLQALFRW</sequence>
<dbReference type="EMBL" id="CADIKM010000072">
    <property type="protein sequence ID" value="CAB3805455.1"/>
    <property type="molecule type" value="Genomic_DNA"/>
</dbReference>
<keyword evidence="2" id="KW-1185">Reference proteome</keyword>
<evidence type="ECO:0000313" key="2">
    <source>
        <dbReference type="Proteomes" id="UP000494115"/>
    </source>
</evidence>
<proteinExistence type="predicted"/>
<name>A0A6S7BM83_9BURK</name>
<dbReference type="Proteomes" id="UP000494115">
    <property type="component" value="Unassembled WGS sequence"/>
</dbReference>
<reference evidence="1 2" key="1">
    <citation type="submission" date="2020-04" db="EMBL/GenBank/DDBJ databases">
        <authorList>
            <person name="De Canck E."/>
        </authorList>
    </citation>
    <scope>NUCLEOTIDE SEQUENCE [LARGE SCALE GENOMIC DNA]</scope>
    <source>
        <strain evidence="1 2">LMG 28138</strain>
    </source>
</reference>
<protein>
    <submittedName>
        <fullName evidence="1">Uncharacterized protein</fullName>
    </submittedName>
</protein>